<dbReference type="PANTHER" id="PTHR32552:SF68">
    <property type="entry name" value="FERRICHROME OUTER MEMBRANE TRANSPORTER_PHAGE RECEPTOR"/>
    <property type="match status" value="1"/>
</dbReference>
<dbReference type="InterPro" id="IPR039426">
    <property type="entry name" value="TonB-dep_rcpt-like"/>
</dbReference>
<keyword evidence="9 11" id="KW-0472">Membrane</keyword>
<sequence>MKSVLIICAGSLATFAAAGNRPDPVDSLKISRDLSLDEVVVTATKVAKGTPVAYSEVSKDELSRKNDGQGIPYLISQSPSVIMTSDAGTGIGYSGFRIRGTDANRINITVNGVPVNDSESHTVFWANMSDFASSVDNIQIQRGAGTSTNGAAAFGATVAMQTQKPDLKPYAEYSLSAGSFGTVKNSVKTGTGLLRDHFVFDARYSNVQSDGYIDRATANMHSYFGSATYYGDNTLVRFQTFGNIEKTYQAWNGVPSIYLESDRTYNPCGEYKENGVKKFYDNQTDNYRQQNYHLMASQRLSDLWNMNLTLHYTHGEGYYEDYKPNEEFTKYKLPESYINGKGDTIVKSDLVRRKWLDNDFYGIVYSANYRSERLQMSFGSAVNKYVGDHFGRVMWVKNAEALPSPDYEYYRNRGNKLDYNFYVKGNYRFHPYLNGYLDLQYRGIHYTIKGSDDNTGKEIYVNKNWNFFNPKAGINFQKGGHNAFVSFSVANREPNRDNFTEAAVNERPTHETLYDYEAGYSFGNQRFRAGANLYFMDYNNQLILSGKISEIGEALTSNIKDSYRMGIELTGGASITHWLDWNGNITLSRNKIKNFTHYIDDFDNGGQASYYLGTTDIAFSPGIIANSMFDFNLKGFSASFNSQFVGRQYIDNTSTKDRSIDPYFVNSLRVGYVFKPKFVKEIGVNVTINNLFNEKYETNAWVYTYISKGIVNKDDGYFTQAGTNAMVRVTIRF</sequence>
<evidence type="ECO:0000256" key="12">
    <source>
        <dbReference type="SAM" id="SignalP"/>
    </source>
</evidence>
<protein>
    <recommendedName>
        <fullName evidence="13">TonB-dependent receptor plug domain-containing protein</fullName>
    </recommendedName>
</protein>
<feature type="domain" description="TonB-dependent receptor plug" evidence="13">
    <location>
        <begin position="48"/>
        <end position="156"/>
    </location>
</feature>
<evidence type="ECO:0000313" key="14">
    <source>
        <dbReference type="EMBL" id="KKB58211.1"/>
    </source>
</evidence>
<gene>
    <name evidence="14" type="ORF">HMPREF1535_01032</name>
</gene>
<dbReference type="HOGENOM" id="CLU_378515_0_0_10"/>
<dbReference type="PANTHER" id="PTHR32552">
    <property type="entry name" value="FERRICHROME IRON RECEPTOR-RELATED"/>
    <property type="match status" value="1"/>
</dbReference>
<dbReference type="SUPFAM" id="SSF56935">
    <property type="entry name" value="Porins"/>
    <property type="match status" value="1"/>
</dbReference>
<feature type="signal peptide" evidence="12">
    <location>
        <begin position="1"/>
        <end position="18"/>
    </location>
</feature>
<reference evidence="14 15" key="1">
    <citation type="submission" date="2013-04" db="EMBL/GenBank/DDBJ databases">
        <title>The Genome Sequence of Parabacteroides goldsteinii DSM 19448.</title>
        <authorList>
            <consortium name="The Broad Institute Genomics Platform"/>
            <person name="Earl A."/>
            <person name="Ward D."/>
            <person name="Feldgarden M."/>
            <person name="Gevers D."/>
            <person name="Martens E."/>
            <person name="Sakamoto M."/>
            <person name="Benno Y."/>
            <person name="Song Y."/>
            <person name="Liu C."/>
            <person name="Lee J."/>
            <person name="Bolanos M."/>
            <person name="Vaisanen M.L."/>
            <person name="Finegold S.M."/>
            <person name="Walker B."/>
            <person name="Young S."/>
            <person name="Zeng Q."/>
            <person name="Gargeya S."/>
            <person name="Fitzgerald M."/>
            <person name="Haas B."/>
            <person name="Abouelleil A."/>
            <person name="Allen A.W."/>
            <person name="Alvarado L."/>
            <person name="Arachchi H.M."/>
            <person name="Berlin A.M."/>
            <person name="Chapman S.B."/>
            <person name="Gainer-Dewar J."/>
            <person name="Goldberg J."/>
            <person name="Griggs A."/>
            <person name="Gujja S."/>
            <person name="Hansen M."/>
            <person name="Howarth C."/>
            <person name="Imamovic A."/>
            <person name="Ireland A."/>
            <person name="Larimer J."/>
            <person name="McCowan C."/>
            <person name="Murphy C."/>
            <person name="Pearson M."/>
            <person name="Poon T.W."/>
            <person name="Priest M."/>
            <person name="Roberts A."/>
            <person name="Saif S."/>
            <person name="Shea T."/>
            <person name="Sisk P."/>
            <person name="Sykes S."/>
            <person name="Wortman J."/>
            <person name="Nusbaum C."/>
            <person name="Birren B."/>
        </authorList>
    </citation>
    <scope>NUCLEOTIDE SEQUENCE [LARGE SCALE GENOMIC DNA]</scope>
    <source>
        <strain evidence="14 15">DSM 19448</strain>
    </source>
</reference>
<evidence type="ECO:0000256" key="6">
    <source>
        <dbReference type="ARBA" id="ARBA00022729"/>
    </source>
</evidence>
<keyword evidence="8" id="KW-0406">Ion transport</keyword>
<evidence type="ECO:0000256" key="3">
    <source>
        <dbReference type="ARBA" id="ARBA00022452"/>
    </source>
</evidence>
<keyword evidence="10 11" id="KW-0998">Cell outer membrane</keyword>
<keyword evidence="5 11" id="KW-0812">Transmembrane</keyword>
<keyword evidence="3 11" id="KW-1134">Transmembrane beta strand</keyword>
<dbReference type="InterPro" id="IPR012910">
    <property type="entry name" value="Plug_dom"/>
</dbReference>
<dbReference type="Pfam" id="PF07715">
    <property type="entry name" value="Plug"/>
    <property type="match status" value="1"/>
</dbReference>
<dbReference type="STRING" id="927665.HMPREF1535_01032"/>
<evidence type="ECO:0000256" key="1">
    <source>
        <dbReference type="ARBA" id="ARBA00004571"/>
    </source>
</evidence>
<dbReference type="PATRIC" id="fig|927665.4.peg.1056"/>
<evidence type="ECO:0000256" key="2">
    <source>
        <dbReference type="ARBA" id="ARBA00022448"/>
    </source>
</evidence>
<dbReference type="PROSITE" id="PS52016">
    <property type="entry name" value="TONB_DEPENDENT_REC_3"/>
    <property type="match status" value="1"/>
</dbReference>
<dbReference type="Proteomes" id="UP000033047">
    <property type="component" value="Unassembled WGS sequence"/>
</dbReference>
<evidence type="ECO:0000259" key="13">
    <source>
        <dbReference type="Pfam" id="PF07715"/>
    </source>
</evidence>
<organism evidence="14 15">
    <name type="scientific">Parabacteroides goldsteinii DSM 19448 = WAL 12034</name>
    <dbReference type="NCBI Taxonomy" id="927665"/>
    <lineage>
        <taxon>Bacteria</taxon>
        <taxon>Pseudomonadati</taxon>
        <taxon>Bacteroidota</taxon>
        <taxon>Bacteroidia</taxon>
        <taxon>Bacteroidales</taxon>
        <taxon>Tannerellaceae</taxon>
        <taxon>Parabacteroides</taxon>
    </lineage>
</organism>
<dbReference type="AlphaFoldDB" id="A0A0F5JK78"/>
<evidence type="ECO:0000256" key="10">
    <source>
        <dbReference type="ARBA" id="ARBA00023237"/>
    </source>
</evidence>
<evidence type="ECO:0000256" key="8">
    <source>
        <dbReference type="ARBA" id="ARBA00023065"/>
    </source>
</evidence>
<dbReference type="EMBL" id="AQHV01000006">
    <property type="protein sequence ID" value="KKB58211.1"/>
    <property type="molecule type" value="Genomic_DNA"/>
</dbReference>
<dbReference type="Gene3D" id="2.40.170.20">
    <property type="entry name" value="TonB-dependent receptor, beta-barrel domain"/>
    <property type="match status" value="1"/>
</dbReference>
<comment type="subcellular location">
    <subcellularLocation>
        <location evidence="1 11">Cell outer membrane</location>
        <topology evidence="1 11">Multi-pass membrane protein</topology>
    </subcellularLocation>
</comment>
<evidence type="ECO:0000256" key="4">
    <source>
        <dbReference type="ARBA" id="ARBA00022496"/>
    </source>
</evidence>
<keyword evidence="7" id="KW-0408">Iron</keyword>
<accession>A0A0F5JK78</accession>
<dbReference type="InterPro" id="IPR036942">
    <property type="entry name" value="Beta-barrel_TonB_sf"/>
</dbReference>
<dbReference type="InterPro" id="IPR037066">
    <property type="entry name" value="Plug_dom_sf"/>
</dbReference>
<proteinExistence type="inferred from homology"/>
<dbReference type="GO" id="GO:0009279">
    <property type="term" value="C:cell outer membrane"/>
    <property type="evidence" value="ECO:0007669"/>
    <property type="project" value="UniProtKB-SubCell"/>
</dbReference>
<feature type="chain" id="PRO_5002490500" description="TonB-dependent receptor plug domain-containing protein" evidence="12">
    <location>
        <begin position="19"/>
        <end position="733"/>
    </location>
</feature>
<dbReference type="Gene3D" id="2.170.130.10">
    <property type="entry name" value="TonB-dependent receptor, plug domain"/>
    <property type="match status" value="1"/>
</dbReference>
<keyword evidence="6 12" id="KW-0732">Signal</keyword>
<evidence type="ECO:0000256" key="7">
    <source>
        <dbReference type="ARBA" id="ARBA00023004"/>
    </source>
</evidence>
<evidence type="ECO:0000256" key="11">
    <source>
        <dbReference type="PROSITE-ProRule" id="PRU01360"/>
    </source>
</evidence>
<comment type="similarity">
    <text evidence="11">Belongs to the TonB-dependent receptor family.</text>
</comment>
<keyword evidence="2 11" id="KW-0813">Transport</keyword>
<comment type="caution">
    <text evidence="14">The sequence shown here is derived from an EMBL/GenBank/DDBJ whole genome shotgun (WGS) entry which is preliminary data.</text>
</comment>
<evidence type="ECO:0000256" key="9">
    <source>
        <dbReference type="ARBA" id="ARBA00023136"/>
    </source>
</evidence>
<keyword evidence="4" id="KW-0410">Iron transport</keyword>
<evidence type="ECO:0000256" key="5">
    <source>
        <dbReference type="ARBA" id="ARBA00022692"/>
    </source>
</evidence>
<name>A0A0F5JK78_9BACT</name>
<dbReference type="RefSeq" id="WP_046145469.1">
    <property type="nucleotide sequence ID" value="NZ_KQ033912.1"/>
</dbReference>
<evidence type="ECO:0000313" key="15">
    <source>
        <dbReference type="Proteomes" id="UP000033047"/>
    </source>
</evidence>
<dbReference type="GO" id="GO:0015344">
    <property type="term" value="F:siderophore uptake transmembrane transporter activity"/>
    <property type="evidence" value="ECO:0007669"/>
    <property type="project" value="TreeGrafter"/>
</dbReference>